<dbReference type="Pfam" id="PF05258">
    <property type="entry name" value="DciA"/>
    <property type="match status" value="1"/>
</dbReference>
<dbReference type="Proteomes" id="UP000016895">
    <property type="component" value="Chromosome 1"/>
</dbReference>
<evidence type="ECO:0000313" key="2">
    <source>
        <dbReference type="Proteomes" id="UP000016895"/>
    </source>
</evidence>
<reference evidence="1 2" key="1">
    <citation type="journal article" date="2013" name="ISME J.">
        <title>Comparative genomics of pathogenic lineages of Vibrio nigripulchritudo identifies virulence-associated traits.</title>
        <authorList>
            <person name="Goudenege D."/>
            <person name="Labreuche Y."/>
            <person name="Krin E."/>
            <person name="Ansquer D."/>
            <person name="Mangenot S."/>
            <person name="Calteau A."/>
            <person name="Medigue C."/>
            <person name="Mazel D."/>
            <person name="Polz M.F."/>
            <person name="Le Roux F."/>
        </authorList>
    </citation>
    <scope>NUCLEOTIDE SEQUENCE [LARGE SCALE GENOMIC DNA]</scope>
    <source>
        <strain evidence="2">SnF1</strain>
    </source>
</reference>
<gene>
    <name evidence="1" type="ORF">VIBNI_A0235</name>
</gene>
<dbReference type="AlphaFoldDB" id="U4JUB1"/>
<evidence type="ECO:0008006" key="3">
    <source>
        <dbReference type="Google" id="ProtNLM"/>
    </source>
</evidence>
<protein>
    <recommendedName>
        <fullName evidence="3">DUF721 domain-containing protein</fullName>
    </recommendedName>
</protein>
<dbReference type="KEGG" id="vni:VIBNI_A0235"/>
<sequence>MRDHRPTLTKDLLESQQLSKLQEHARQINDLNTVLKTILAPSLLEHCRAANIKDNHLVIEAASASVQMKLNYDRLNILSQLRSKGYAKLMGVEIRINPALYRGQVHQEKNEEWQEVPVSEVAAEFLKATANMPSATPKIKQRLENIAKLAEKNKQS</sequence>
<dbReference type="STRING" id="28173.VIBNI_A0235"/>
<name>U4JUB1_9VIBR</name>
<organism evidence="1 2">
    <name type="scientific">Vibrio nigripulchritudo</name>
    <dbReference type="NCBI Taxonomy" id="28173"/>
    <lineage>
        <taxon>Bacteria</taxon>
        <taxon>Pseudomonadati</taxon>
        <taxon>Pseudomonadota</taxon>
        <taxon>Gammaproteobacteria</taxon>
        <taxon>Vibrionales</taxon>
        <taxon>Vibrionaceae</taxon>
        <taxon>Vibrio</taxon>
    </lineage>
</organism>
<dbReference type="PATRIC" id="fig|1260221.3.peg.219"/>
<dbReference type="RefSeq" id="WP_022549616.1">
    <property type="nucleotide sequence ID" value="NC_022528.1"/>
</dbReference>
<dbReference type="eggNOG" id="COG4701">
    <property type="taxonomic scope" value="Bacteria"/>
</dbReference>
<evidence type="ECO:0000313" key="1">
    <source>
        <dbReference type="EMBL" id="CCO56440.1"/>
    </source>
</evidence>
<dbReference type="EMBL" id="FO203526">
    <property type="protein sequence ID" value="CCO56440.1"/>
    <property type="molecule type" value="Genomic_DNA"/>
</dbReference>
<accession>U4JUB1</accession>
<proteinExistence type="predicted"/>
<keyword evidence="2" id="KW-1185">Reference proteome</keyword>
<dbReference type="InterPro" id="IPR007922">
    <property type="entry name" value="DciA-like"/>
</dbReference>
<dbReference type="OrthoDB" id="5767011at2"/>